<keyword evidence="1" id="KW-0472">Membrane</keyword>
<dbReference type="KEGG" id="parq:DSM112329_03628"/>
<dbReference type="RefSeq" id="WP_354697969.1">
    <property type="nucleotide sequence ID" value="NZ_CP114014.1"/>
</dbReference>
<organism evidence="2">
    <name type="scientific">Paraconexibacter sp. AEG42_29</name>
    <dbReference type="NCBI Taxonomy" id="2997339"/>
    <lineage>
        <taxon>Bacteria</taxon>
        <taxon>Bacillati</taxon>
        <taxon>Actinomycetota</taxon>
        <taxon>Thermoleophilia</taxon>
        <taxon>Solirubrobacterales</taxon>
        <taxon>Paraconexibacteraceae</taxon>
        <taxon>Paraconexibacter</taxon>
    </lineage>
</organism>
<feature type="transmembrane region" description="Helical" evidence="1">
    <location>
        <begin position="12"/>
        <end position="35"/>
    </location>
</feature>
<dbReference type="AlphaFoldDB" id="A0AAU7AZ50"/>
<proteinExistence type="predicted"/>
<feature type="transmembrane region" description="Helical" evidence="1">
    <location>
        <begin position="47"/>
        <end position="68"/>
    </location>
</feature>
<accession>A0AAU7AZ50</accession>
<gene>
    <name evidence="2" type="ORF">DSM112329_03628</name>
</gene>
<sequence>MLGQGNKLVAVSLIAVMAVGSVVMWLGIPFGWIYVVSQSVESSQPSMGPYVLLIVGIPVSMMLVGRLLGSLNRYYGRVTHTTPEVRVNLPWHRSLRESRDSSHPRTVLDVVMVISVGAALTCFGAWFFLLAGSPLPS</sequence>
<keyword evidence="1" id="KW-0812">Transmembrane</keyword>
<name>A0AAU7AZ50_9ACTN</name>
<feature type="transmembrane region" description="Helical" evidence="1">
    <location>
        <begin position="106"/>
        <end position="129"/>
    </location>
</feature>
<evidence type="ECO:0000313" key="2">
    <source>
        <dbReference type="EMBL" id="XAY06751.1"/>
    </source>
</evidence>
<dbReference type="EMBL" id="CP114014">
    <property type="protein sequence ID" value="XAY06751.1"/>
    <property type="molecule type" value="Genomic_DNA"/>
</dbReference>
<evidence type="ECO:0000256" key="1">
    <source>
        <dbReference type="SAM" id="Phobius"/>
    </source>
</evidence>
<reference evidence="2" key="1">
    <citation type="submission" date="2022-12" db="EMBL/GenBank/DDBJ databases">
        <title>Paraconexibacter alkalitolerans sp. nov. and Baekduia alba sp. nov., isolated from soil and emended description of the genera Paraconexibacter (Chun et al., 2020) and Baekduia (An et al., 2020).</title>
        <authorList>
            <person name="Vieira S."/>
            <person name="Huber K.J."/>
            <person name="Geppert A."/>
            <person name="Wolf J."/>
            <person name="Neumann-Schaal M."/>
            <person name="Muesken M."/>
            <person name="Overmann J."/>
        </authorList>
    </citation>
    <scope>NUCLEOTIDE SEQUENCE</scope>
    <source>
        <strain evidence="2">AEG42_29</strain>
    </source>
</reference>
<protein>
    <submittedName>
        <fullName evidence="2">Uncharacterized protein</fullName>
    </submittedName>
</protein>
<keyword evidence="1" id="KW-1133">Transmembrane helix</keyword>